<evidence type="ECO:0000259" key="2">
    <source>
        <dbReference type="PROSITE" id="PS50104"/>
    </source>
</evidence>
<keyword evidence="4" id="KW-1185">Reference proteome</keyword>
<evidence type="ECO:0000313" key="4">
    <source>
        <dbReference type="Proteomes" id="UP000242715"/>
    </source>
</evidence>
<dbReference type="InterPro" id="IPR000157">
    <property type="entry name" value="TIR_dom"/>
</dbReference>
<dbReference type="AlphaFoldDB" id="A0A2Z6NMY6"/>
<protein>
    <recommendedName>
        <fullName evidence="2">TIR domain-containing protein</fullName>
    </recommendedName>
</protein>
<organism evidence="3 4">
    <name type="scientific">Trifolium subterraneum</name>
    <name type="common">Subterranean clover</name>
    <dbReference type="NCBI Taxonomy" id="3900"/>
    <lineage>
        <taxon>Eukaryota</taxon>
        <taxon>Viridiplantae</taxon>
        <taxon>Streptophyta</taxon>
        <taxon>Embryophyta</taxon>
        <taxon>Tracheophyta</taxon>
        <taxon>Spermatophyta</taxon>
        <taxon>Magnoliopsida</taxon>
        <taxon>eudicotyledons</taxon>
        <taxon>Gunneridae</taxon>
        <taxon>Pentapetalae</taxon>
        <taxon>rosids</taxon>
        <taxon>fabids</taxon>
        <taxon>Fabales</taxon>
        <taxon>Fabaceae</taxon>
        <taxon>Papilionoideae</taxon>
        <taxon>50 kb inversion clade</taxon>
        <taxon>NPAAA clade</taxon>
        <taxon>Hologalegina</taxon>
        <taxon>IRL clade</taxon>
        <taxon>Trifolieae</taxon>
        <taxon>Trifolium</taxon>
    </lineage>
</organism>
<dbReference type="PROSITE" id="PS50104">
    <property type="entry name" value="TIR"/>
    <property type="match status" value="1"/>
</dbReference>
<evidence type="ECO:0000256" key="1">
    <source>
        <dbReference type="ARBA" id="ARBA00023027"/>
    </source>
</evidence>
<dbReference type="InterPro" id="IPR035897">
    <property type="entry name" value="Toll_tir_struct_dom_sf"/>
</dbReference>
<sequence length="166" mass="18479">MSSFTTNPKTESYDVYLSFCDEDAGSFAMDIYKALSSEDGIVVFCDDERLGNGDREILTSSLNVIGECKIAIIIFSRKYVNSIYCLQELEKITECCQTTAGLIVLPVLYDGLHPSSGSIFGEAFHDFLDRISMVETSKVEDKFMTWVAAISNKAFQYSGSSDLVHR</sequence>
<proteinExistence type="predicted"/>
<dbReference type="Proteomes" id="UP000242715">
    <property type="component" value="Unassembled WGS sequence"/>
</dbReference>
<dbReference type="Gene3D" id="3.40.50.10140">
    <property type="entry name" value="Toll/interleukin-1 receptor homology (TIR) domain"/>
    <property type="match status" value="1"/>
</dbReference>
<dbReference type="SMART" id="SM00255">
    <property type="entry name" value="TIR"/>
    <property type="match status" value="1"/>
</dbReference>
<dbReference type="PANTHER" id="PTHR32009">
    <property type="entry name" value="TMV RESISTANCE PROTEIN N-LIKE"/>
    <property type="match status" value="1"/>
</dbReference>
<dbReference type="Pfam" id="PF01582">
    <property type="entry name" value="TIR"/>
    <property type="match status" value="1"/>
</dbReference>
<evidence type="ECO:0000313" key="3">
    <source>
        <dbReference type="EMBL" id="GAU33019.1"/>
    </source>
</evidence>
<accession>A0A2Z6NMY6</accession>
<dbReference type="PANTHER" id="PTHR32009:SF151">
    <property type="entry name" value="TIR DOMAIN-CONTAINING PROTEIN-RELATED"/>
    <property type="match status" value="1"/>
</dbReference>
<dbReference type="GO" id="GO:0007165">
    <property type="term" value="P:signal transduction"/>
    <property type="evidence" value="ECO:0007669"/>
    <property type="project" value="InterPro"/>
</dbReference>
<feature type="domain" description="TIR" evidence="2">
    <location>
        <begin position="11"/>
        <end position="151"/>
    </location>
</feature>
<gene>
    <name evidence="3" type="ORF">TSUD_358860</name>
</gene>
<dbReference type="OrthoDB" id="1358811at2759"/>
<reference evidence="4" key="1">
    <citation type="journal article" date="2017" name="Front. Plant Sci.">
        <title>Climate Clever Clovers: New Paradigm to Reduce the Environmental Footprint of Ruminants by Breeding Low Methanogenic Forages Utilizing Haplotype Variation.</title>
        <authorList>
            <person name="Kaur P."/>
            <person name="Appels R."/>
            <person name="Bayer P.E."/>
            <person name="Keeble-Gagnere G."/>
            <person name="Wang J."/>
            <person name="Hirakawa H."/>
            <person name="Shirasawa K."/>
            <person name="Vercoe P."/>
            <person name="Stefanova K."/>
            <person name="Durmic Z."/>
            <person name="Nichols P."/>
            <person name="Revell C."/>
            <person name="Isobe S.N."/>
            <person name="Edwards D."/>
            <person name="Erskine W."/>
        </authorList>
    </citation>
    <scope>NUCLEOTIDE SEQUENCE [LARGE SCALE GENOMIC DNA]</scope>
    <source>
        <strain evidence="4">cv. Daliak</strain>
    </source>
</reference>
<dbReference type="SUPFAM" id="SSF52200">
    <property type="entry name" value="Toll/Interleukin receptor TIR domain"/>
    <property type="match status" value="1"/>
</dbReference>
<dbReference type="EMBL" id="DF973513">
    <property type="protein sequence ID" value="GAU33019.1"/>
    <property type="molecule type" value="Genomic_DNA"/>
</dbReference>
<name>A0A2Z6NMY6_TRISU</name>
<keyword evidence="1" id="KW-0520">NAD</keyword>